<accession>A0A2V2YP12</accession>
<sequence length="141" mass="16581">MKYLYYCTFIAFMLFFMGINMIGDNNKIQNIAQFCIVVLGVGGSLYLFDKYIYSKIKRRLSTTKKGWNKLLVIELLFIFVSAIIPFLLIHRNNPEQFYEKLIIFSCLFIWSGSLQIGRNMKERREQLKVSLDERVKSHGST</sequence>
<feature type="transmembrane region" description="Helical" evidence="1">
    <location>
        <begin position="28"/>
        <end position="48"/>
    </location>
</feature>
<keyword evidence="1" id="KW-1133">Transmembrane helix</keyword>
<reference evidence="2 3" key="1">
    <citation type="submission" date="2018-05" db="EMBL/GenBank/DDBJ databases">
        <title>Genomic Encyclopedia of Type Strains, Phase III (KMG-III): the genomes of soil and plant-associated and newly described type strains.</title>
        <authorList>
            <person name="Whitman W."/>
        </authorList>
    </citation>
    <scope>NUCLEOTIDE SEQUENCE [LARGE SCALE GENOMIC DNA]</scope>
    <source>
        <strain evidence="2 3">CECT 5696</strain>
    </source>
</reference>
<comment type="caution">
    <text evidence="2">The sequence shown here is derived from an EMBL/GenBank/DDBJ whole genome shotgun (WGS) entry which is preliminary data.</text>
</comment>
<evidence type="ECO:0000256" key="1">
    <source>
        <dbReference type="SAM" id="Phobius"/>
    </source>
</evidence>
<feature type="transmembrane region" description="Helical" evidence="1">
    <location>
        <begin position="5"/>
        <end position="22"/>
    </location>
</feature>
<dbReference type="Proteomes" id="UP000246635">
    <property type="component" value="Unassembled WGS sequence"/>
</dbReference>
<proteinExistence type="predicted"/>
<feature type="transmembrane region" description="Helical" evidence="1">
    <location>
        <begin position="69"/>
        <end position="89"/>
    </location>
</feature>
<organism evidence="2 3">
    <name type="scientific">Paenibacillus cellulosilyticus</name>
    <dbReference type="NCBI Taxonomy" id="375489"/>
    <lineage>
        <taxon>Bacteria</taxon>
        <taxon>Bacillati</taxon>
        <taxon>Bacillota</taxon>
        <taxon>Bacilli</taxon>
        <taxon>Bacillales</taxon>
        <taxon>Paenibacillaceae</taxon>
        <taxon>Paenibacillus</taxon>
    </lineage>
</organism>
<keyword evidence="1" id="KW-0812">Transmembrane</keyword>
<name>A0A2V2YP12_9BACL</name>
<gene>
    <name evidence="2" type="ORF">DFQ01_13012</name>
</gene>
<protein>
    <submittedName>
        <fullName evidence="2">Uncharacterized protein</fullName>
    </submittedName>
</protein>
<keyword evidence="3" id="KW-1185">Reference proteome</keyword>
<evidence type="ECO:0000313" key="2">
    <source>
        <dbReference type="EMBL" id="PWV94447.1"/>
    </source>
</evidence>
<dbReference type="AlphaFoldDB" id="A0A2V2YP12"/>
<feature type="transmembrane region" description="Helical" evidence="1">
    <location>
        <begin position="101"/>
        <end position="117"/>
    </location>
</feature>
<evidence type="ECO:0000313" key="3">
    <source>
        <dbReference type="Proteomes" id="UP000246635"/>
    </source>
</evidence>
<dbReference type="EMBL" id="QGTQ01000030">
    <property type="protein sequence ID" value="PWV94447.1"/>
    <property type="molecule type" value="Genomic_DNA"/>
</dbReference>
<keyword evidence="1" id="KW-0472">Membrane</keyword>